<comment type="caution">
    <text evidence="2">The sequence shown here is derived from an EMBL/GenBank/DDBJ whole genome shotgun (WGS) entry which is preliminary data.</text>
</comment>
<reference evidence="2" key="1">
    <citation type="journal article" date="2021" name="Genome Biol. Evol.">
        <title>A High-Quality Reference Genome for a Parasitic Bivalve with Doubly Uniparental Inheritance (Bivalvia: Unionida).</title>
        <authorList>
            <person name="Smith C.H."/>
        </authorList>
    </citation>
    <scope>NUCLEOTIDE SEQUENCE</scope>
    <source>
        <strain evidence="2">CHS0354</strain>
    </source>
</reference>
<proteinExistence type="predicted"/>
<sequence length="271" mass="31396">MEAFTYENIYYDEYTKRSKLYVVPPVSKRSKTREDLFRSMCASGIIVCLICIYFIKEISPLQMTTTDEQYGSDKRILDMSMRCSQSSWENDVAKSFSVTNIIDWSFKTYLGCPVFQTLTPKVKSMRRKLVLQCDYRKGTIQYVPTSNASDAITIPFNDLHLTKCLDDLIDRLCMKNGTAVPNIVHYTWYSYKQFGYFCIFSFMTLLRCIRPCLILIHRKALRSGKYCDYFIRISPKDINVRIESPSISIYLSLMSEGHSSHAKSIEAIVGK</sequence>
<dbReference type="EMBL" id="JAEAOA010000283">
    <property type="protein sequence ID" value="KAK3581709.1"/>
    <property type="molecule type" value="Genomic_DNA"/>
</dbReference>
<feature type="transmembrane region" description="Helical" evidence="1">
    <location>
        <begin position="36"/>
        <end position="55"/>
    </location>
</feature>
<gene>
    <name evidence="2" type="ORF">CHS0354_003595</name>
</gene>
<name>A0AAE0RY14_9BIVA</name>
<reference evidence="2" key="3">
    <citation type="submission" date="2023-05" db="EMBL/GenBank/DDBJ databases">
        <authorList>
            <person name="Smith C.H."/>
        </authorList>
    </citation>
    <scope>NUCLEOTIDE SEQUENCE</scope>
    <source>
        <strain evidence="2">CHS0354</strain>
        <tissue evidence="2">Mantle</tissue>
    </source>
</reference>
<protein>
    <submittedName>
        <fullName evidence="2">Uncharacterized protein</fullName>
    </submittedName>
</protein>
<keyword evidence="3" id="KW-1185">Reference proteome</keyword>
<keyword evidence="1" id="KW-0812">Transmembrane</keyword>
<organism evidence="2 3">
    <name type="scientific">Potamilus streckersoni</name>
    <dbReference type="NCBI Taxonomy" id="2493646"/>
    <lineage>
        <taxon>Eukaryota</taxon>
        <taxon>Metazoa</taxon>
        <taxon>Spiralia</taxon>
        <taxon>Lophotrochozoa</taxon>
        <taxon>Mollusca</taxon>
        <taxon>Bivalvia</taxon>
        <taxon>Autobranchia</taxon>
        <taxon>Heteroconchia</taxon>
        <taxon>Palaeoheterodonta</taxon>
        <taxon>Unionida</taxon>
        <taxon>Unionoidea</taxon>
        <taxon>Unionidae</taxon>
        <taxon>Ambleminae</taxon>
        <taxon>Lampsilini</taxon>
        <taxon>Potamilus</taxon>
    </lineage>
</organism>
<evidence type="ECO:0000256" key="1">
    <source>
        <dbReference type="SAM" id="Phobius"/>
    </source>
</evidence>
<dbReference type="AlphaFoldDB" id="A0AAE0RY14"/>
<evidence type="ECO:0000313" key="3">
    <source>
        <dbReference type="Proteomes" id="UP001195483"/>
    </source>
</evidence>
<keyword evidence="1" id="KW-1133">Transmembrane helix</keyword>
<accession>A0AAE0RY14</accession>
<evidence type="ECO:0000313" key="2">
    <source>
        <dbReference type="EMBL" id="KAK3581709.1"/>
    </source>
</evidence>
<reference evidence="2" key="2">
    <citation type="journal article" date="2021" name="Genome Biol. Evol.">
        <title>Developing a high-quality reference genome for a parasitic bivalve with doubly uniparental inheritance (Bivalvia: Unionida).</title>
        <authorList>
            <person name="Smith C.H."/>
        </authorList>
    </citation>
    <scope>NUCLEOTIDE SEQUENCE</scope>
    <source>
        <strain evidence="2">CHS0354</strain>
        <tissue evidence="2">Mantle</tissue>
    </source>
</reference>
<dbReference type="Proteomes" id="UP001195483">
    <property type="component" value="Unassembled WGS sequence"/>
</dbReference>
<keyword evidence="1" id="KW-0472">Membrane</keyword>